<gene>
    <name evidence="2" type="ORF">FAB82_10420</name>
</gene>
<feature type="compositionally biased region" description="Basic and acidic residues" evidence="1">
    <location>
        <begin position="481"/>
        <end position="504"/>
    </location>
</feature>
<feature type="compositionally biased region" description="Gly residues" evidence="1">
    <location>
        <begin position="401"/>
        <end position="427"/>
    </location>
</feature>
<reference evidence="3" key="1">
    <citation type="submission" date="2019-04" db="EMBL/GenBank/DDBJ databases">
        <title>Nocardioides xinjiangensis sp. nov.</title>
        <authorList>
            <person name="Liu S."/>
        </authorList>
    </citation>
    <scope>NUCLEOTIDE SEQUENCE [LARGE SCALE GENOMIC DNA]</scope>
    <source>
        <strain evidence="3">18</strain>
    </source>
</reference>
<dbReference type="OrthoDB" id="5183843at2"/>
<keyword evidence="3" id="KW-1185">Reference proteome</keyword>
<evidence type="ECO:0000313" key="3">
    <source>
        <dbReference type="Proteomes" id="UP000308760"/>
    </source>
</evidence>
<evidence type="ECO:0000256" key="1">
    <source>
        <dbReference type="SAM" id="MobiDB-lite"/>
    </source>
</evidence>
<protein>
    <submittedName>
        <fullName evidence="2">Uncharacterized protein</fullName>
    </submittedName>
</protein>
<comment type="caution">
    <text evidence="2">The sequence shown here is derived from an EMBL/GenBank/DDBJ whole genome shotgun (WGS) entry which is preliminary data.</text>
</comment>
<reference evidence="2 3" key="2">
    <citation type="submission" date="2019-05" db="EMBL/GenBank/DDBJ databases">
        <title>Glycomyces buryatensis sp. nov.</title>
        <authorList>
            <person name="Nikitina E."/>
        </authorList>
    </citation>
    <scope>NUCLEOTIDE SEQUENCE [LARGE SCALE GENOMIC DNA]</scope>
    <source>
        <strain evidence="2 3">18</strain>
    </source>
</reference>
<dbReference type="EMBL" id="STGY01000042">
    <property type="protein sequence ID" value="THV41519.1"/>
    <property type="molecule type" value="Genomic_DNA"/>
</dbReference>
<dbReference type="Proteomes" id="UP000308760">
    <property type="component" value="Unassembled WGS sequence"/>
</dbReference>
<dbReference type="AlphaFoldDB" id="A0A4S8QJG2"/>
<proteinExistence type="predicted"/>
<name>A0A4S8QJG2_9ACTN</name>
<accession>A0A4S8QJG2</accession>
<feature type="compositionally biased region" description="Low complexity" evidence="1">
    <location>
        <begin position="433"/>
        <end position="450"/>
    </location>
</feature>
<evidence type="ECO:0000313" key="2">
    <source>
        <dbReference type="EMBL" id="THV41519.1"/>
    </source>
</evidence>
<feature type="compositionally biased region" description="Acidic residues" evidence="1">
    <location>
        <begin position="380"/>
        <end position="397"/>
    </location>
</feature>
<organism evidence="2 3">
    <name type="scientific">Glycomyces buryatensis</name>
    <dbReference type="NCBI Taxonomy" id="2570927"/>
    <lineage>
        <taxon>Bacteria</taxon>
        <taxon>Bacillati</taxon>
        <taxon>Actinomycetota</taxon>
        <taxon>Actinomycetes</taxon>
        <taxon>Glycomycetales</taxon>
        <taxon>Glycomycetaceae</taxon>
        <taxon>Glycomyces</taxon>
    </lineage>
</organism>
<feature type="region of interest" description="Disordered" evidence="1">
    <location>
        <begin position="311"/>
        <end position="518"/>
    </location>
</feature>
<sequence length="518" mass="53357">MSDSGFYFTFGDATAEEDTAATSAATSLGSGFYFTIGGDAASDSASSGRVGCAAGSCPHPVEHPAEADWVQLASAVPVAGQLHRLKPRCEGMAYPTEDDFRSAVAAVRPETADDHSLERLREAWTGEVAGAMADWPDLMRSRLTDLSAAWAGTDFDAFAAQIEQARSLVDGVLDDIDATATELELREDAVYTLQGGDSGEIPYPAPLVGIEGEWSNLTAIHVRPAWWQGDCILMTCEEAEKALKLAGADPNLATEVREFIEERVGEGMSGLGTLVADVRTLVGEEAKEQFGSQVEAEFAAYTERQAAIDEDIAQKRGDQSTEFEQLSATGEEKPYPASADAAHMDLAEPEAEQPSAPVSPETTQDPSPTPPGGDGSSRDEEPEDETPWEGDEADEDASGGLASGGGFGTGGSAGIGGASGAGPGGGPSPVPQTASSSFTPTPTATVPTTSGSGGAGGSRTTMAPGAAQGAPGSKASTGSGDKGKGKGESGQDDGKQDLTRRESDNVWGYISPKDDPYV</sequence>
<dbReference type="RefSeq" id="WP_136534482.1">
    <property type="nucleotide sequence ID" value="NZ_STGY01000042.1"/>
</dbReference>